<reference evidence="3 4" key="1">
    <citation type="submission" date="2021-07" db="EMBL/GenBank/DDBJ databases">
        <title>The Aristolochia fimbriata genome: insights into angiosperm evolution, floral development and chemical biosynthesis.</title>
        <authorList>
            <person name="Jiao Y."/>
        </authorList>
    </citation>
    <scope>NUCLEOTIDE SEQUENCE [LARGE SCALE GENOMIC DNA]</scope>
    <source>
        <strain evidence="3">IBCAS-2021</strain>
        <tissue evidence="3">Leaf</tissue>
    </source>
</reference>
<dbReference type="InterPro" id="IPR043502">
    <property type="entry name" value="DNA/RNA_pol_sf"/>
</dbReference>
<gene>
    <name evidence="3" type="ORF">H6P81_003641</name>
</gene>
<feature type="transmembrane region" description="Helical" evidence="1">
    <location>
        <begin position="7"/>
        <end position="26"/>
    </location>
</feature>
<dbReference type="SUPFAM" id="SSF56672">
    <property type="entry name" value="DNA/RNA polymerases"/>
    <property type="match status" value="1"/>
</dbReference>
<proteinExistence type="predicted"/>
<accession>A0AAV7FE09</accession>
<keyword evidence="1" id="KW-0812">Transmembrane</keyword>
<organism evidence="3 4">
    <name type="scientific">Aristolochia fimbriata</name>
    <name type="common">White veined hardy Dutchman's pipe vine</name>
    <dbReference type="NCBI Taxonomy" id="158543"/>
    <lineage>
        <taxon>Eukaryota</taxon>
        <taxon>Viridiplantae</taxon>
        <taxon>Streptophyta</taxon>
        <taxon>Embryophyta</taxon>
        <taxon>Tracheophyta</taxon>
        <taxon>Spermatophyta</taxon>
        <taxon>Magnoliopsida</taxon>
        <taxon>Magnoliidae</taxon>
        <taxon>Piperales</taxon>
        <taxon>Aristolochiaceae</taxon>
        <taxon>Aristolochia</taxon>
    </lineage>
</organism>
<dbReference type="Proteomes" id="UP000825729">
    <property type="component" value="Unassembled WGS sequence"/>
</dbReference>
<name>A0AAV7FE09_ARIFI</name>
<keyword evidence="1" id="KW-0472">Membrane</keyword>
<evidence type="ECO:0000256" key="1">
    <source>
        <dbReference type="SAM" id="Phobius"/>
    </source>
</evidence>
<protein>
    <recommendedName>
        <fullName evidence="2">Reverse transcriptase Ty1/copia-type domain-containing protein</fullName>
    </recommendedName>
</protein>
<sequence>MALNRKVFGVLILWLTNCVYLAMFHFGNMFPSIPCQNTPINLRCLLQLSLISFLMVRRLTILCPFRLLQLTCMCLPPLRRLSLFLLWLQTSLHQHLISLRAFVDLREASSDPLWKQAMAEELQALEKNHTWDLVSLPPGKSPIGCKWVYKVKTKADGSIDRYKARLVAKGYNQEYGIDYEETFAPVARLTSVRVLIAIASIRHWHLFQMDVKNAFLNGALTEEVYMVRPSGSSHPSGQVCRLRRALYGLKQAPRAWFSTFCSKIVDFGYTHRVVMIRFVYSSVLIWHNFVITLC</sequence>
<comment type="caution">
    <text evidence="3">The sequence shown here is derived from an EMBL/GenBank/DDBJ whole genome shotgun (WGS) entry which is preliminary data.</text>
</comment>
<evidence type="ECO:0000313" key="3">
    <source>
        <dbReference type="EMBL" id="KAG9459133.1"/>
    </source>
</evidence>
<dbReference type="Pfam" id="PF07727">
    <property type="entry name" value="RVT_2"/>
    <property type="match status" value="1"/>
</dbReference>
<dbReference type="EMBL" id="JAINDJ010000002">
    <property type="protein sequence ID" value="KAG9459133.1"/>
    <property type="molecule type" value="Genomic_DNA"/>
</dbReference>
<dbReference type="AlphaFoldDB" id="A0AAV7FE09"/>
<feature type="domain" description="Reverse transcriptase Ty1/copia-type" evidence="2">
    <location>
        <begin position="128"/>
        <end position="271"/>
    </location>
</feature>
<keyword evidence="1" id="KW-1133">Transmembrane helix</keyword>
<evidence type="ECO:0000313" key="4">
    <source>
        <dbReference type="Proteomes" id="UP000825729"/>
    </source>
</evidence>
<dbReference type="InterPro" id="IPR013103">
    <property type="entry name" value="RVT_2"/>
</dbReference>
<evidence type="ECO:0000259" key="2">
    <source>
        <dbReference type="Pfam" id="PF07727"/>
    </source>
</evidence>
<keyword evidence="4" id="KW-1185">Reference proteome</keyword>